<evidence type="ECO:0000313" key="2">
    <source>
        <dbReference type="EMBL" id="KAJ8345091.1"/>
    </source>
</evidence>
<sequence>MRTRGRQTEGLEGVPGGPQRNGSRGLGYPCSAAEPEPGRHGQEGPRRLTPLRRARAVSLAANSRTTRAAECEVTLNPRHRA</sequence>
<evidence type="ECO:0000313" key="3">
    <source>
        <dbReference type="Proteomes" id="UP001152622"/>
    </source>
</evidence>
<accession>A0A9Q1EU43</accession>
<organism evidence="2 3">
    <name type="scientific">Synaphobranchus kaupii</name>
    <name type="common">Kaup's arrowtooth eel</name>
    <dbReference type="NCBI Taxonomy" id="118154"/>
    <lineage>
        <taxon>Eukaryota</taxon>
        <taxon>Metazoa</taxon>
        <taxon>Chordata</taxon>
        <taxon>Craniata</taxon>
        <taxon>Vertebrata</taxon>
        <taxon>Euteleostomi</taxon>
        <taxon>Actinopterygii</taxon>
        <taxon>Neopterygii</taxon>
        <taxon>Teleostei</taxon>
        <taxon>Anguilliformes</taxon>
        <taxon>Synaphobranchidae</taxon>
        <taxon>Synaphobranchus</taxon>
    </lineage>
</organism>
<feature type="compositionally biased region" description="Basic and acidic residues" evidence="1">
    <location>
        <begin position="36"/>
        <end position="46"/>
    </location>
</feature>
<feature type="region of interest" description="Disordered" evidence="1">
    <location>
        <begin position="1"/>
        <end position="49"/>
    </location>
</feature>
<proteinExistence type="predicted"/>
<dbReference type="AlphaFoldDB" id="A0A9Q1EU43"/>
<gene>
    <name evidence="2" type="ORF">SKAU_G00292840</name>
</gene>
<keyword evidence="3" id="KW-1185">Reference proteome</keyword>
<reference evidence="2" key="1">
    <citation type="journal article" date="2023" name="Science">
        <title>Genome structures resolve the early diversification of teleost fishes.</title>
        <authorList>
            <person name="Parey E."/>
            <person name="Louis A."/>
            <person name="Montfort J."/>
            <person name="Bouchez O."/>
            <person name="Roques C."/>
            <person name="Iampietro C."/>
            <person name="Lluch J."/>
            <person name="Castinel A."/>
            <person name="Donnadieu C."/>
            <person name="Desvignes T."/>
            <person name="Floi Bucao C."/>
            <person name="Jouanno E."/>
            <person name="Wen M."/>
            <person name="Mejri S."/>
            <person name="Dirks R."/>
            <person name="Jansen H."/>
            <person name="Henkel C."/>
            <person name="Chen W.J."/>
            <person name="Zahm M."/>
            <person name="Cabau C."/>
            <person name="Klopp C."/>
            <person name="Thompson A.W."/>
            <person name="Robinson-Rechavi M."/>
            <person name="Braasch I."/>
            <person name="Lecointre G."/>
            <person name="Bobe J."/>
            <person name="Postlethwait J.H."/>
            <person name="Berthelot C."/>
            <person name="Roest Crollius H."/>
            <person name="Guiguen Y."/>
        </authorList>
    </citation>
    <scope>NUCLEOTIDE SEQUENCE</scope>
    <source>
        <strain evidence="2">WJC10195</strain>
    </source>
</reference>
<protein>
    <submittedName>
        <fullName evidence="2">Uncharacterized protein</fullName>
    </submittedName>
</protein>
<name>A0A9Q1EU43_SYNKA</name>
<dbReference type="Proteomes" id="UP001152622">
    <property type="component" value="Chromosome 12"/>
</dbReference>
<comment type="caution">
    <text evidence="2">The sequence shown here is derived from an EMBL/GenBank/DDBJ whole genome shotgun (WGS) entry which is preliminary data.</text>
</comment>
<dbReference type="EMBL" id="JAINUF010000012">
    <property type="protein sequence ID" value="KAJ8345091.1"/>
    <property type="molecule type" value="Genomic_DNA"/>
</dbReference>
<evidence type="ECO:0000256" key="1">
    <source>
        <dbReference type="SAM" id="MobiDB-lite"/>
    </source>
</evidence>